<feature type="compositionally biased region" description="Polar residues" evidence="3">
    <location>
        <begin position="387"/>
        <end position="402"/>
    </location>
</feature>
<proteinExistence type="predicted"/>
<dbReference type="OrthoDB" id="5236983at2759"/>
<feature type="domain" description="SprT-like" evidence="4">
    <location>
        <begin position="68"/>
        <end position="237"/>
    </location>
</feature>
<dbReference type="STRING" id="595528.A0A0D2VQH9"/>
<dbReference type="InterPro" id="IPR006640">
    <property type="entry name" value="SprT-like_domain"/>
</dbReference>
<evidence type="ECO:0000313" key="5">
    <source>
        <dbReference type="EMBL" id="KJE92922.1"/>
    </source>
</evidence>
<feature type="region of interest" description="Disordered" evidence="3">
    <location>
        <begin position="427"/>
        <end position="526"/>
    </location>
</feature>
<dbReference type="Pfam" id="PF10263">
    <property type="entry name" value="SprT-like"/>
    <property type="match status" value="1"/>
</dbReference>
<accession>A0A0D2VQH9</accession>
<evidence type="ECO:0000313" key="6">
    <source>
        <dbReference type="Proteomes" id="UP000008743"/>
    </source>
</evidence>
<dbReference type="InterPro" id="IPR044245">
    <property type="entry name" value="Spartan"/>
</dbReference>
<name>A0A0D2VQH9_CAPO3</name>
<feature type="region of interest" description="Disordered" evidence="3">
    <location>
        <begin position="1"/>
        <end position="50"/>
    </location>
</feature>
<protein>
    <submittedName>
        <fullName evidence="5">Zinc finger RAD18 domain-containing protein C1</fullName>
    </submittedName>
</protein>
<dbReference type="PANTHER" id="PTHR21220:SF0">
    <property type="entry name" value="DNA-DEPENDENT METALLOPROTEASE SPRTN"/>
    <property type="match status" value="1"/>
</dbReference>
<comment type="subcellular location">
    <subcellularLocation>
        <location evidence="1">Nucleus</location>
    </subcellularLocation>
</comment>
<dbReference type="Proteomes" id="UP000008743">
    <property type="component" value="Unassembled WGS sequence"/>
</dbReference>
<dbReference type="GO" id="GO:0006974">
    <property type="term" value="P:DNA damage response"/>
    <property type="evidence" value="ECO:0007669"/>
    <property type="project" value="InterPro"/>
</dbReference>
<dbReference type="SMART" id="SM00731">
    <property type="entry name" value="SprT"/>
    <property type="match status" value="1"/>
</dbReference>
<dbReference type="InParanoid" id="A0A0D2VQH9"/>
<dbReference type="GO" id="GO:0003697">
    <property type="term" value="F:single-stranded DNA binding"/>
    <property type="evidence" value="ECO:0007669"/>
    <property type="project" value="InterPro"/>
</dbReference>
<dbReference type="InterPro" id="IPR055220">
    <property type="entry name" value="SPRTN_ZBD"/>
</dbReference>
<feature type="compositionally biased region" description="Low complexity" evidence="3">
    <location>
        <begin position="294"/>
        <end position="322"/>
    </location>
</feature>
<evidence type="ECO:0000256" key="2">
    <source>
        <dbReference type="ARBA" id="ARBA00023242"/>
    </source>
</evidence>
<dbReference type="PhylomeDB" id="A0A0D2VQH9"/>
<dbReference type="PANTHER" id="PTHR21220">
    <property type="entry name" value="DNA-DEPENDENT METALLOPROTEASE SPRTN"/>
    <property type="match status" value="1"/>
</dbReference>
<dbReference type="EMBL" id="KE346364">
    <property type="protein sequence ID" value="KJE92922.1"/>
    <property type="molecule type" value="Genomic_DNA"/>
</dbReference>
<feature type="compositionally biased region" description="Low complexity" evidence="3">
    <location>
        <begin position="261"/>
        <end position="271"/>
    </location>
</feature>
<feature type="compositionally biased region" description="Polar residues" evidence="3">
    <location>
        <begin position="504"/>
        <end position="513"/>
    </location>
</feature>
<gene>
    <name evidence="5" type="ORF">CAOG_003804</name>
</gene>
<organism evidence="5 6">
    <name type="scientific">Capsaspora owczarzaki (strain ATCC 30864)</name>
    <dbReference type="NCBI Taxonomy" id="595528"/>
    <lineage>
        <taxon>Eukaryota</taxon>
        <taxon>Filasterea</taxon>
        <taxon>Capsaspora</taxon>
    </lineage>
</organism>
<dbReference type="eggNOG" id="KOG3931">
    <property type="taxonomic scope" value="Eukaryota"/>
</dbReference>
<keyword evidence="2" id="KW-0539">Nucleus</keyword>
<keyword evidence="6" id="KW-1185">Reference proteome</keyword>
<evidence type="ECO:0000256" key="1">
    <source>
        <dbReference type="ARBA" id="ARBA00004123"/>
    </source>
</evidence>
<dbReference type="AlphaFoldDB" id="A0A0D2VQH9"/>
<evidence type="ECO:0000256" key="3">
    <source>
        <dbReference type="SAM" id="MobiDB-lite"/>
    </source>
</evidence>
<dbReference type="Pfam" id="PF22934">
    <property type="entry name" value="SPRTN_ZBD"/>
    <property type="match status" value="1"/>
</dbReference>
<dbReference type="GO" id="GO:0031593">
    <property type="term" value="F:polyubiquitin modification-dependent protein binding"/>
    <property type="evidence" value="ECO:0007669"/>
    <property type="project" value="TreeGrafter"/>
</dbReference>
<sequence length="526" mass="57575">MAHVPWPKPKPKPDRDGSAAPHSRPSATDQQRDVASSWPPPSGGRNPPVHATLSNVISDEYELLDPHPDVHALFQMFDSELFQSRLTGVVLQWSKRMTLCAGLCKYEGRGGLCSISLSEPLLKFRSRKELVETLLHEMIHAYLFVTANNRDRDGHGEEFCKHMRRINDIVGTSITIYHTFHDEVATYRVHWWRCNGPCKDQRPFFGWVKRATNRAPSANDPWWAEHQATCGGTYIKVKEPEGYQSKKKSKAKQDPGHKLGSAASSSSTTASHTDPGSGARPKTILDWYSKDRTTSSSSSVTSKSNVTGATSATAPSASSSVAILDGVDDEDDSYDVRGNSFRPNDDDNDDDEFSDPFSSPGFISALLASAEAEPDEVHVARDAVKVDSSSGAESHSRNQFPFLSTAPVAASTTRQSVIDDIRATAWRRKRQAEEPARITAPAAGSADTTESFPKDKRPRETVTPPPPQRPHSSRQGDDSHPPVLDLSISPVRSHLPPVLDLSVSPVSKQSIPRTQPAPSKPPPKAS</sequence>
<dbReference type="GO" id="GO:0004222">
    <property type="term" value="F:metalloendopeptidase activity"/>
    <property type="evidence" value="ECO:0007669"/>
    <property type="project" value="InterPro"/>
</dbReference>
<reference evidence="6" key="1">
    <citation type="submission" date="2011-02" db="EMBL/GenBank/DDBJ databases">
        <title>The Genome Sequence of Capsaspora owczarzaki ATCC 30864.</title>
        <authorList>
            <person name="Russ C."/>
            <person name="Cuomo C."/>
            <person name="Burger G."/>
            <person name="Gray M.W."/>
            <person name="Holland P.W.H."/>
            <person name="King N."/>
            <person name="Lang F.B.F."/>
            <person name="Roger A.J."/>
            <person name="Ruiz-Trillo I."/>
            <person name="Young S.K."/>
            <person name="Zeng Q."/>
            <person name="Gargeya S."/>
            <person name="Alvarado L."/>
            <person name="Berlin A."/>
            <person name="Chapman S.B."/>
            <person name="Chen Z."/>
            <person name="Freedman E."/>
            <person name="Gellesch M."/>
            <person name="Goldberg J."/>
            <person name="Griggs A."/>
            <person name="Gujja S."/>
            <person name="Heilman E."/>
            <person name="Heiman D."/>
            <person name="Howarth C."/>
            <person name="Mehta T."/>
            <person name="Neiman D."/>
            <person name="Pearson M."/>
            <person name="Roberts A."/>
            <person name="Saif S."/>
            <person name="Shea T."/>
            <person name="Shenoy N."/>
            <person name="Sisk P."/>
            <person name="Stolte C."/>
            <person name="Sykes S."/>
            <person name="White J."/>
            <person name="Yandava C."/>
            <person name="Haas B."/>
            <person name="Nusbaum C."/>
            <person name="Birren B."/>
        </authorList>
    </citation>
    <scope>NUCLEOTIDE SEQUENCE</scope>
    <source>
        <strain evidence="6">ATCC 30864</strain>
    </source>
</reference>
<feature type="region of interest" description="Disordered" evidence="3">
    <location>
        <begin position="380"/>
        <end position="403"/>
    </location>
</feature>
<evidence type="ECO:0000259" key="4">
    <source>
        <dbReference type="SMART" id="SM00731"/>
    </source>
</evidence>
<dbReference type="GO" id="GO:0005634">
    <property type="term" value="C:nucleus"/>
    <property type="evidence" value="ECO:0007669"/>
    <property type="project" value="UniProtKB-SubCell"/>
</dbReference>
<feature type="region of interest" description="Disordered" evidence="3">
    <location>
        <begin position="242"/>
        <end position="359"/>
    </location>
</feature>